<name>A0A2U8VY05_9HYPH</name>
<dbReference type="KEGG" id="meti:DK427_25290"/>
<evidence type="ECO:0000256" key="2">
    <source>
        <dbReference type="SAM" id="MobiDB-lite"/>
    </source>
</evidence>
<accession>A0A2U8VY05</accession>
<reference evidence="3 4" key="1">
    <citation type="submission" date="2018-05" db="EMBL/GenBank/DDBJ databases">
        <title>Complete Genome Sequence of Methylobacterium sp. 17Sr1-43.</title>
        <authorList>
            <person name="Srinivasan S."/>
        </authorList>
    </citation>
    <scope>NUCLEOTIDE SEQUENCE [LARGE SCALE GENOMIC DNA]</scope>
    <source>
        <strain evidence="3 4">17Sr1-43</strain>
    </source>
</reference>
<feature type="coiled-coil region" evidence="1">
    <location>
        <begin position="58"/>
        <end position="85"/>
    </location>
</feature>
<dbReference type="EMBL" id="CP029551">
    <property type="protein sequence ID" value="AWN38633.1"/>
    <property type="molecule type" value="Genomic_DNA"/>
</dbReference>
<evidence type="ECO:0000313" key="3">
    <source>
        <dbReference type="EMBL" id="AWN38633.1"/>
    </source>
</evidence>
<evidence type="ECO:0000313" key="4">
    <source>
        <dbReference type="Proteomes" id="UP000246058"/>
    </source>
</evidence>
<gene>
    <name evidence="3" type="ORF">DK427_25290</name>
</gene>
<evidence type="ECO:0000256" key="1">
    <source>
        <dbReference type="SAM" id="Coils"/>
    </source>
</evidence>
<sequence>MGDAARRLDQAGEPDVVRRLIARPIRLEYSQHLAEEAPPEAVADEPAPDGEADEVRDVAALEAELALLKAVLDAERREAASLRARLADPAAGSDPADGLAVRERWAALVDELLLRLR</sequence>
<feature type="region of interest" description="Disordered" evidence="2">
    <location>
        <begin position="32"/>
        <end position="52"/>
    </location>
</feature>
<keyword evidence="4" id="KW-1185">Reference proteome</keyword>
<protein>
    <submittedName>
        <fullName evidence="3">Uncharacterized protein</fullName>
    </submittedName>
</protein>
<feature type="compositionally biased region" description="Acidic residues" evidence="2">
    <location>
        <begin position="42"/>
        <end position="52"/>
    </location>
</feature>
<dbReference type="Proteomes" id="UP000246058">
    <property type="component" value="Chromosome"/>
</dbReference>
<organism evidence="3 4">
    <name type="scientific">Methylobacterium radiodurans</name>
    <dbReference type="NCBI Taxonomy" id="2202828"/>
    <lineage>
        <taxon>Bacteria</taxon>
        <taxon>Pseudomonadati</taxon>
        <taxon>Pseudomonadota</taxon>
        <taxon>Alphaproteobacteria</taxon>
        <taxon>Hyphomicrobiales</taxon>
        <taxon>Methylobacteriaceae</taxon>
        <taxon>Methylobacterium</taxon>
    </lineage>
</organism>
<proteinExistence type="predicted"/>
<dbReference type="OrthoDB" id="7998582at2"/>
<dbReference type="AlphaFoldDB" id="A0A2U8VY05"/>
<keyword evidence="1" id="KW-0175">Coiled coil</keyword>